<protein>
    <submittedName>
        <fullName evidence="1">Uncharacterized protein</fullName>
    </submittedName>
</protein>
<proteinExistence type="predicted"/>
<sequence>MCVCGDRWAFGFRWMRFRIEDVGNDAGQHRFGDGSAGKWDDSGIRGSSPSPSITTSLLFHMHPIPLLGCAFAQFVWDDPTSIATHALKTY</sequence>
<gene>
    <name evidence="1" type="ORF">D9758_018052</name>
</gene>
<evidence type="ECO:0000313" key="2">
    <source>
        <dbReference type="Proteomes" id="UP000559256"/>
    </source>
</evidence>
<comment type="caution">
    <text evidence="1">The sequence shown here is derived from an EMBL/GenBank/DDBJ whole genome shotgun (WGS) entry which is preliminary data.</text>
</comment>
<accession>A0A8H5F8S8</accession>
<dbReference type="EMBL" id="JAACJM010000381">
    <property type="protein sequence ID" value="KAF5327941.1"/>
    <property type="molecule type" value="Genomic_DNA"/>
</dbReference>
<keyword evidence="2" id="KW-1185">Reference proteome</keyword>
<organism evidence="1 2">
    <name type="scientific">Tetrapyrgos nigripes</name>
    <dbReference type="NCBI Taxonomy" id="182062"/>
    <lineage>
        <taxon>Eukaryota</taxon>
        <taxon>Fungi</taxon>
        <taxon>Dikarya</taxon>
        <taxon>Basidiomycota</taxon>
        <taxon>Agaricomycotina</taxon>
        <taxon>Agaricomycetes</taxon>
        <taxon>Agaricomycetidae</taxon>
        <taxon>Agaricales</taxon>
        <taxon>Marasmiineae</taxon>
        <taxon>Marasmiaceae</taxon>
        <taxon>Tetrapyrgos</taxon>
    </lineage>
</organism>
<dbReference type="Proteomes" id="UP000559256">
    <property type="component" value="Unassembled WGS sequence"/>
</dbReference>
<dbReference type="AlphaFoldDB" id="A0A8H5F8S8"/>
<evidence type="ECO:0000313" key="1">
    <source>
        <dbReference type="EMBL" id="KAF5327941.1"/>
    </source>
</evidence>
<reference evidence="1 2" key="1">
    <citation type="journal article" date="2020" name="ISME J.">
        <title>Uncovering the hidden diversity of litter-decomposition mechanisms in mushroom-forming fungi.</title>
        <authorList>
            <person name="Floudas D."/>
            <person name="Bentzer J."/>
            <person name="Ahren D."/>
            <person name="Johansson T."/>
            <person name="Persson P."/>
            <person name="Tunlid A."/>
        </authorList>
    </citation>
    <scope>NUCLEOTIDE SEQUENCE [LARGE SCALE GENOMIC DNA]</scope>
    <source>
        <strain evidence="1 2">CBS 291.85</strain>
    </source>
</reference>
<name>A0A8H5F8S8_9AGAR</name>